<keyword evidence="2" id="KW-1185">Reference proteome</keyword>
<gene>
    <name evidence="1" type="ORF">ACKI18_48780</name>
</gene>
<sequence>MTTVLLDPPPGRSALPFVDARHPDRPFDINFYRAAGYRPGGEVVFVQHGMLRNGDDYRDFWIPAADRHDLLI</sequence>
<comment type="caution">
    <text evidence="1">The sequence shown here is derived from an EMBL/GenBank/DDBJ whole genome shotgun (WGS) entry which is preliminary data.</text>
</comment>
<dbReference type="InterPro" id="IPR029058">
    <property type="entry name" value="AB_hydrolase_fold"/>
</dbReference>
<organism evidence="1 2">
    <name type="scientific">Streptomyces niveiscabiei</name>
    <dbReference type="NCBI Taxonomy" id="164115"/>
    <lineage>
        <taxon>Bacteria</taxon>
        <taxon>Bacillati</taxon>
        <taxon>Actinomycetota</taxon>
        <taxon>Actinomycetes</taxon>
        <taxon>Kitasatosporales</taxon>
        <taxon>Streptomycetaceae</taxon>
        <taxon>Streptomyces</taxon>
    </lineage>
</organism>
<dbReference type="RefSeq" id="WP_409135146.1">
    <property type="nucleotide sequence ID" value="NZ_JBJVNI010000530.1"/>
</dbReference>
<feature type="non-terminal residue" evidence="1">
    <location>
        <position position="72"/>
    </location>
</feature>
<dbReference type="EMBL" id="JBJVNI010000530">
    <property type="protein sequence ID" value="MFM9616311.1"/>
    <property type="molecule type" value="Genomic_DNA"/>
</dbReference>
<evidence type="ECO:0000313" key="2">
    <source>
        <dbReference type="Proteomes" id="UP001631957"/>
    </source>
</evidence>
<reference evidence="1 2" key="1">
    <citation type="submission" date="2024-12" db="EMBL/GenBank/DDBJ databases">
        <title>Forecasting of Potato common scab and diversities of Pathogenic streptomyces spp. in china.</title>
        <authorList>
            <person name="Handique U."/>
            <person name="Wu J."/>
        </authorList>
    </citation>
    <scope>NUCLEOTIDE SEQUENCE [LARGE SCALE GENOMIC DNA]</scope>
    <source>
        <strain evidence="1 2">ZRIMU1530</strain>
    </source>
</reference>
<name>A0ABW9I8X7_9ACTN</name>
<protein>
    <recommendedName>
        <fullName evidence="3">Alpha/beta hydrolase</fullName>
    </recommendedName>
</protein>
<evidence type="ECO:0008006" key="3">
    <source>
        <dbReference type="Google" id="ProtNLM"/>
    </source>
</evidence>
<dbReference type="Proteomes" id="UP001631957">
    <property type="component" value="Unassembled WGS sequence"/>
</dbReference>
<evidence type="ECO:0000313" key="1">
    <source>
        <dbReference type="EMBL" id="MFM9616311.1"/>
    </source>
</evidence>
<accession>A0ABW9I8X7</accession>
<proteinExistence type="predicted"/>
<dbReference type="Gene3D" id="3.40.50.1820">
    <property type="entry name" value="alpha/beta hydrolase"/>
    <property type="match status" value="1"/>
</dbReference>